<name>M1U3I7_9CAUD</name>
<dbReference type="Gene3D" id="3.40.91.30">
    <property type="match status" value="1"/>
</dbReference>
<organism evidence="1 2">
    <name type="scientific">Prochlorococcus phage P-GSP1</name>
    <dbReference type="NCBI Taxonomy" id="382262"/>
    <lineage>
        <taxon>Viruses</taxon>
        <taxon>Duplodnaviria</taxon>
        <taxon>Heunggongvirae</taxon>
        <taxon>Uroviricota</taxon>
        <taxon>Caudoviricetes</taxon>
        <taxon>Autographivirales</taxon>
        <taxon>Lingvirus</taxon>
        <taxon>Lingvirus PGSP1</taxon>
    </lineage>
</organism>
<dbReference type="EMBL" id="HQ332140">
    <property type="protein sequence ID" value="AGG54613.1"/>
    <property type="molecule type" value="Genomic_DNA"/>
</dbReference>
<evidence type="ECO:0000313" key="2">
    <source>
        <dbReference type="Proteomes" id="UP000204021"/>
    </source>
</evidence>
<accession>M1U3I7</accession>
<dbReference type="KEGG" id="vg:15013654"/>
<proteinExistence type="predicted"/>
<dbReference type="InterPro" id="IPR011335">
    <property type="entry name" value="Restrct_endonuc-II-like"/>
</dbReference>
<dbReference type="GO" id="GO:0016032">
    <property type="term" value="P:viral process"/>
    <property type="evidence" value="ECO:0007669"/>
    <property type="project" value="InterPro"/>
</dbReference>
<dbReference type="CDD" id="cd22324">
    <property type="entry name" value="Endonuclease_I"/>
    <property type="match status" value="1"/>
</dbReference>
<dbReference type="InterPro" id="IPR008029">
    <property type="entry name" value="Phage_T7_Gp3_endoDNaseI"/>
</dbReference>
<dbReference type="RefSeq" id="YP_007677674.1">
    <property type="nucleotide sequence ID" value="NC_020878.1"/>
</dbReference>
<keyword evidence="2" id="KW-1185">Reference proteome</keyword>
<dbReference type="GO" id="GO:0015074">
    <property type="term" value="P:DNA integration"/>
    <property type="evidence" value="ECO:0007669"/>
    <property type="project" value="InterPro"/>
</dbReference>
<dbReference type="Pfam" id="PF05367">
    <property type="entry name" value="Phage_endo_I"/>
    <property type="match status" value="1"/>
</dbReference>
<dbReference type="Proteomes" id="UP000204021">
    <property type="component" value="Segment"/>
</dbReference>
<protein>
    <recommendedName>
        <fullName evidence="3">Endonuclease</fullName>
    </recommendedName>
</protein>
<dbReference type="SUPFAM" id="SSF52980">
    <property type="entry name" value="Restriction endonuclease-like"/>
    <property type="match status" value="1"/>
</dbReference>
<reference evidence="1 2" key="1">
    <citation type="submission" date="2010-09" db="EMBL/GenBank/DDBJ databases">
        <title>The Genome Sequence of Prochlorococcus phage P-GSP1.</title>
        <authorList>
            <consortium name="The Broad Institute Genome Sequencing Platform"/>
            <person name="Henn M.R."/>
            <person name="Sullivan M.S."/>
            <person name="Osburne M.S."/>
            <person name="Levin J."/>
            <person name="Malboeuf C."/>
            <person name="Casali M."/>
            <person name="Russ C."/>
            <person name="Lennon N."/>
            <person name="Chapman S.B."/>
            <person name="Erlich R."/>
            <person name="Young S.K."/>
            <person name="Yandava C."/>
            <person name="Zeng Q."/>
            <person name="Alvarado L."/>
            <person name="Anderson S."/>
            <person name="Berlin A."/>
            <person name="Chen Z."/>
            <person name="Freedman E."/>
            <person name="Gellesch M."/>
            <person name="Goldberg J."/>
            <person name="Green L."/>
            <person name="Griggs A."/>
            <person name="Gujja S."/>
            <person name="Heilman E.R."/>
            <person name="Heiman D."/>
            <person name="Hollinger A."/>
            <person name="Howarth C."/>
            <person name="Larson L."/>
            <person name="Mehta T."/>
            <person name="Pearson M."/>
            <person name="Roberts A."/>
            <person name="Ryan E."/>
            <person name="Saif S."/>
            <person name="Shea T."/>
            <person name="Shenoy N."/>
            <person name="Sisk P."/>
            <person name="Stolte C."/>
            <person name="Sykes S."/>
            <person name="White J."/>
            <person name="Yu Q."/>
            <person name="Coleman M.L."/>
            <person name="Huang K.H."/>
            <person name="Weigele P.R."/>
            <person name="DeFrancesco A.S."/>
            <person name="Kern S.E."/>
            <person name="Thompson L.R."/>
            <person name="Fu R."/>
            <person name="Hombeck B."/>
            <person name="Chisholm S.W."/>
            <person name="Haas B."/>
            <person name="Nusbaum C."/>
            <person name="Birren B."/>
        </authorList>
    </citation>
    <scope>NUCLEOTIDE SEQUENCE [LARGE SCALE GENOMIC DNA]</scope>
    <source>
        <strain evidence="1 2">P-GSP1</strain>
    </source>
</reference>
<evidence type="ECO:0000313" key="1">
    <source>
        <dbReference type="EMBL" id="AGG54613.1"/>
    </source>
</evidence>
<evidence type="ECO:0008006" key="3">
    <source>
        <dbReference type="Google" id="ProtNLM"/>
    </source>
</evidence>
<dbReference type="OrthoDB" id="17050at10239"/>
<gene>
    <name evidence="1" type="ORF">PRQG_00009</name>
</gene>
<dbReference type="GeneID" id="15013654"/>
<sequence>MTFRSGLEEKVADLLVTLGVDYEYEETSYPYTIQHQYTPDFVLPSNGVILEVKGYWDPPSRRKIRQVIKDNPEIDLRMVFQDPYKRISKKSKTTYAKWCERYGILWCAAHCIPVDWLK</sequence>
<dbReference type="GO" id="GO:0008833">
    <property type="term" value="F:deoxyribonuclease IV (phage-T4-induced) activity"/>
    <property type="evidence" value="ECO:0007669"/>
    <property type="project" value="InterPro"/>
</dbReference>